<keyword evidence="4" id="KW-1133">Transmembrane helix</keyword>
<name>A0ABP0KE72_9DINO</name>
<keyword evidence="8" id="KW-1185">Reference proteome</keyword>
<proteinExistence type="predicted"/>
<sequence length="122" mass="13613">MYSSPVKRLVARKRLVQHGLSWLLTLQDGKGGFEFVGNPFKITGAVGDVDDLKKAIKKEKPNKVKCDADEIDIFSQQDETLFVPSTSLLVAVVSMTCLLFGFSSFLFECLLRRTASGARKRR</sequence>
<dbReference type="EMBL" id="CAXAMM010011096">
    <property type="protein sequence ID" value="CAK9024983.1"/>
    <property type="molecule type" value="Genomic_DNA"/>
</dbReference>
<accession>A0ABP0KE72</accession>
<dbReference type="EMBL" id="CAXAMM010005048">
    <property type="protein sequence ID" value="CAK9005838.1"/>
    <property type="molecule type" value="Genomic_DNA"/>
</dbReference>
<dbReference type="InterPro" id="IPR045379">
    <property type="entry name" value="Crinkler_N"/>
</dbReference>
<comment type="caution">
    <text evidence="7">The sequence shown here is derived from an EMBL/GenBank/DDBJ whole genome shotgun (WGS) entry which is preliminary data.</text>
</comment>
<feature type="domain" description="Crinkler effector protein N-terminal" evidence="5">
    <location>
        <begin position="39"/>
        <end position="76"/>
    </location>
</feature>
<protein>
    <submittedName>
        <fullName evidence="7">TFIIS N-terminal domain-containing protein</fullName>
    </submittedName>
</protein>
<evidence type="ECO:0000256" key="3">
    <source>
        <dbReference type="ARBA" id="ARBA00022525"/>
    </source>
</evidence>
<evidence type="ECO:0000313" key="7">
    <source>
        <dbReference type="EMBL" id="CAK9024983.1"/>
    </source>
</evidence>
<evidence type="ECO:0000313" key="8">
    <source>
        <dbReference type="Proteomes" id="UP001642464"/>
    </source>
</evidence>
<evidence type="ECO:0000256" key="1">
    <source>
        <dbReference type="ARBA" id="ARBA00004340"/>
    </source>
</evidence>
<keyword evidence="3" id="KW-0964">Secreted</keyword>
<feature type="transmembrane region" description="Helical" evidence="4">
    <location>
        <begin position="88"/>
        <end position="111"/>
    </location>
</feature>
<evidence type="ECO:0000256" key="2">
    <source>
        <dbReference type="ARBA" id="ARBA00004613"/>
    </source>
</evidence>
<evidence type="ECO:0000259" key="5">
    <source>
        <dbReference type="Pfam" id="PF20147"/>
    </source>
</evidence>
<keyword evidence="4" id="KW-0472">Membrane</keyword>
<evidence type="ECO:0000256" key="4">
    <source>
        <dbReference type="SAM" id="Phobius"/>
    </source>
</evidence>
<organism evidence="7 8">
    <name type="scientific">Durusdinium trenchii</name>
    <dbReference type="NCBI Taxonomy" id="1381693"/>
    <lineage>
        <taxon>Eukaryota</taxon>
        <taxon>Sar</taxon>
        <taxon>Alveolata</taxon>
        <taxon>Dinophyceae</taxon>
        <taxon>Suessiales</taxon>
        <taxon>Symbiodiniaceae</taxon>
        <taxon>Durusdinium</taxon>
    </lineage>
</organism>
<comment type="subcellular location">
    <subcellularLocation>
        <location evidence="1">Host cell</location>
    </subcellularLocation>
    <subcellularLocation>
        <location evidence="2">Secreted</location>
    </subcellularLocation>
</comment>
<evidence type="ECO:0000313" key="6">
    <source>
        <dbReference type="EMBL" id="CAK9005838.1"/>
    </source>
</evidence>
<keyword evidence="4" id="KW-0812">Transmembrane</keyword>
<dbReference type="Proteomes" id="UP001642464">
    <property type="component" value="Unassembled WGS sequence"/>
</dbReference>
<dbReference type="Pfam" id="PF20147">
    <property type="entry name" value="Crinkler"/>
    <property type="match status" value="1"/>
</dbReference>
<gene>
    <name evidence="7" type="ORF">SCF082_LOCUS16868</name>
    <name evidence="6" type="ORF">SCF082_LOCUS8768</name>
</gene>
<reference evidence="7 8" key="1">
    <citation type="submission" date="2024-02" db="EMBL/GenBank/DDBJ databases">
        <authorList>
            <person name="Chen Y."/>
            <person name="Shah S."/>
            <person name="Dougan E. K."/>
            <person name="Thang M."/>
            <person name="Chan C."/>
        </authorList>
    </citation>
    <scope>NUCLEOTIDE SEQUENCE [LARGE SCALE GENOMIC DNA]</scope>
</reference>